<dbReference type="GO" id="GO:0006366">
    <property type="term" value="P:transcription by RNA polymerase II"/>
    <property type="evidence" value="ECO:0007669"/>
    <property type="project" value="TreeGrafter"/>
</dbReference>
<name>A0A835FF32_9POAL</name>
<evidence type="ECO:0000256" key="2">
    <source>
        <dbReference type="ARBA" id="ARBA00023163"/>
    </source>
</evidence>
<evidence type="ECO:0000259" key="7">
    <source>
        <dbReference type="Pfam" id="PF03871"/>
    </source>
</evidence>
<dbReference type="SUPFAM" id="SSF55287">
    <property type="entry name" value="RPB5-like RNA polymerase subunit"/>
    <property type="match status" value="1"/>
</dbReference>
<dbReference type="Pfam" id="PF01191">
    <property type="entry name" value="RNA_pol_Rpb5_C"/>
    <property type="match status" value="1"/>
</dbReference>
<dbReference type="PROSITE" id="PS01110">
    <property type="entry name" value="RNA_POL_H_23KD"/>
    <property type="match status" value="1"/>
</dbReference>
<dbReference type="OrthoDB" id="248779at2759"/>
<dbReference type="EMBL" id="JACEFO010000970">
    <property type="protein sequence ID" value="KAF8751307.1"/>
    <property type="molecule type" value="Genomic_DNA"/>
</dbReference>
<evidence type="ECO:0000256" key="5">
    <source>
        <dbReference type="SAM" id="MobiDB-lite"/>
    </source>
</evidence>
<evidence type="ECO:0000259" key="6">
    <source>
        <dbReference type="Pfam" id="PF01191"/>
    </source>
</evidence>
<dbReference type="InterPro" id="IPR036710">
    <property type="entry name" value="RNA_pol_Rpb5_N_sf"/>
</dbReference>
<evidence type="ECO:0000256" key="1">
    <source>
        <dbReference type="ARBA" id="ARBA00004123"/>
    </source>
</evidence>
<dbReference type="GO" id="GO:0005736">
    <property type="term" value="C:RNA polymerase I complex"/>
    <property type="evidence" value="ECO:0007669"/>
    <property type="project" value="TreeGrafter"/>
</dbReference>
<proteinExistence type="inferred from homology"/>
<keyword evidence="9" id="KW-1185">Reference proteome</keyword>
<reference evidence="8" key="1">
    <citation type="submission" date="2020-07" db="EMBL/GenBank/DDBJ databases">
        <title>Genome sequence and genetic diversity analysis of an under-domesticated orphan crop, white fonio (Digitaria exilis).</title>
        <authorList>
            <person name="Bennetzen J.L."/>
            <person name="Chen S."/>
            <person name="Ma X."/>
            <person name="Wang X."/>
            <person name="Yssel A.E.J."/>
            <person name="Chaluvadi S.R."/>
            <person name="Johnson M."/>
            <person name="Gangashetty P."/>
            <person name="Hamidou F."/>
            <person name="Sanogo M.D."/>
            <person name="Zwaenepoel A."/>
            <person name="Wallace J."/>
            <person name="Van De Peer Y."/>
            <person name="Van Deynze A."/>
        </authorList>
    </citation>
    <scope>NUCLEOTIDE SEQUENCE</scope>
    <source>
        <tissue evidence="8">Leaves</tissue>
    </source>
</reference>
<evidence type="ECO:0000256" key="3">
    <source>
        <dbReference type="ARBA" id="ARBA00023242"/>
    </source>
</evidence>
<comment type="caution">
    <text evidence="8">The sequence shown here is derived from an EMBL/GenBank/DDBJ whole genome shotgun (WGS) entry which is preliminary data.</text>
</comment>
<dbReference type="GO" id="GO:0006362">
    <property type="term" value="P:transcription elongation by RNA polymerase I"/>
    <property type="evidence" value="ECO:0007669"/>
    <property type="project" value="TreeGrafter"/>
</dbReference>
<dbReference type="GO" id="GO:0003899">
    <property type="term" value="F:DNA-directed RNA polymerase activity"/>
    <property type="evidence" value="ECO:0007669"/>
    <property type="project" value="InterPro"/>
</dbReference>
<dbReference type="NCBIfam" id="NF007129">
    <property type="entry name" value="PRK09570.1"/>
    <property type="match status" value="1"/>
</dbReference>
<evidence type="ECO:0000313" key="9">
    <source>
        <dbReference type="Proteomes" id="UP000636709"/>
    </source>
</evidence>
<gene>
    <name evidence="8" type="ORF">HU200_012186</name>
</gene>
<dbReference type="InterPro" id="IPR035913">
    <property type="entry name" value="RPB5-like_sf"/>
</dbReference>
<dbReference type="Proteomes" id="UP000636709">
    <property type="component" value="Unassembled WGS sequence"/>
</dbReference>
<dbReference type="PANTHER" id="PTHR10535">
    <property type="entry name" value="DNA-DIRECTED RNA POLYMERASES I, II, AND III SUBUNIT RPABC1"/>
    <property type="match status" value="1"/>
</dbReference>
<dbReference type="FunFam" id="3.90.940.20:FF:000001">
    <property type="entry name" value="DNA-directed RNA polymerases I, II, and III subunit RPABC1"/>
    <property type="match status" value="1"/>
</dbReference>
<dbReference type="SUPFAM" id="SSF53036">
    <property type="entry name" value="Eukaryotic RPB5 N-terminal domain"/>
    <property type="match status" value="1"/>
</dbReference>
<dbReference type="HAMAP" id="MF_00025">
    <property type="entry name" value="RNApol_Rpo5_RPB5"/>
    <property type="match status" value="1"/>
</dbReference>
<feature type="region of interest" description="Disordered" evidence="5">
    <location>
        <begin position="67"/>
        <end position="93"/>
    </location>
</feature>
<accession>A0A835FF32</accession>
<dbReference type="GO" id="GO:0005666">
    <property type="term" value="C:RNA polymerase III complex"/>
    <property type="evidence" value="ECO:0007669"/>
    <property type="project" value="TreeGrafter"/>
</dbReference>
<comment type="similarity">
    <text evidence="4">Belongs to the archaeal Rpo5/eukaryotic RPB5 RNA polymerase subunit family.</text>
</comment>
<dbReference type="InterPro" id="IPR020608">
    <property type="entry name" value="RNA_pol_subH/Rpb5_CS"/>
</dbReference>
<organism evidence="8 9">
    <name type="scientific">Digitaria exilis</name>
    <dbReference type="NCBI Taxonomy" id="1010633"/>
    <lineage>
        <taxon>Eukaryota</taxon>
        <taxon>Viridiplantae</taxon>
        <taxon>Streptophyta</taxon>
        <taxon>Embryophyta</taxon>
        <taxon>Tracheophyta</taxon>
        <taxon>Spermatophyta</taxon>
        <taxon>Magnoliopsida</taxon>
        <taxon>Liliopsida</taxon>
        <taxon>Poales</taxon>
        <taxon>Poaceae</taxon>
        <taxon>PACMAD clade</taxon>
        <taxon>Panicoideae</taxon>
        <taxon>Panicodae</taxon>
        <taxon>Paniceae</taxon>
        <taxon>Anthephorinae</taxon>
        <taxon>Digitaria</taxon>
    </lineage>
</organism>
<dbReference type="InterPro" id="IPR014381">
    <property type="entry name" value="Arch_Rpo5/euc_Rpb5"/>
</dbReference>
<comment type="subcellular location">
    <subcellularLocation>
        <location evidence="1">Nucleus</location>
    </subcellularLocation>
</comment>
<feature type="domain" description="RNA polymerase Rpb5 N-terminal" evidence="7">
    <location>
        <begin position="11"/>
        <end position="72"/>
    </location>
</feature>
<evidence type="ECO:0000256" key="4">
    <source>
        <dbReference type="ARBA" id="ARBA00025765"/>
    </source>
</evidence>
<dbReference type="PIRSF" id="PIRSF000747">
    <property type="entry name" value="RPB5"/>
    <property type="match status" value="1"/>
</dbReference>
<feature type="compositionally biased region" description="Polar residues" evidence="5">
    <location>
        <begin position="69"/>
        <end position="84"/>
    </location>
</feature>
<dbReference type="InterPro" id="IPR000783">
    <property type="entry name" value="RNA_pol_subH/Rpb5_C"/>
</dbReference>
<dbReference type="Pfam" id="PF03871">
    <property type="entry name" value="RNA_pol_Rpb5_N"/>
    <property type="match status" value="1"/>
</dbReference>
<dbReference type="GO" id="GO:0042797">
    <property type="term" value="P:tRNA transcription by RNA polymerase III"/>
    <property type="evidence" value="ECO:0007669"/>
    <property type="project" value="TreeGrafter"/>
</dbReference>
<dbReference type="PANTHER" id="PTHR10535:SF16">
    <property type="entry name" value="OS01G0805800 PROTEIN"/>
    <property type="match status" value="1"/>
</dbReference>
<dbReference type="Gene3D" id="3.90.940.20">
    <property type="entry name" value="RPB5-like RNA polymerase subunit"/>
    <property type="match status" value="1"/>
</dbReference>
<evidence type="ECO:0000313" key="8">
    <source>
        <dbReference type="EMBL" id="KAF8751307.1"/>
    </source>
</evidence>
<dbReference type="GO" id="GO:0003677">
    <property type="term" value="F:DNA binding"/>
    <property type="evidence" value="ECO:0007669"/>
    <property type="project" value="InterPro"/>
</dbReference>
<sequence>MSAGLVTDEVTMGRLYRIRRTVMQMLRDRGYLVVEHELATTRRDFLRKFGESFHREDLLINKYKKNDPSDQVSLSSAQFSTRSCPNTPPPPGQLHPLLPAALDRIRQAVLVLQQNLTPFAKSFLIELEPKIHLEVFQEAELLINIKEHVLVPEHQVLTNEEKKTLLERYTLKETQLPRIQITDPIARYYGLRRGQVVKIIRPSETAGRYVTYRYVV</sequence>
<protein>
    <submittedName>
        <fullName evidence="8">Uncharacterized protein</fullName>
    </submittedName>
</protein>
<dbReference type="AlphaFoldDB" id="A0A835FF32"/>
<keyword evidence="2" id="KW-0804">Transcription</keyword>
<dbReference type="Gene3D" id="3.40.1340.10">
    <property type="entry name" value="RNA polymerase, Rpb5, N-terminal domain"/>
    <property type="match status" value="2"/>
</dbReference>
<feature type="domain" description="RNA polymerase subunit H/Rpb5 C-terminal" evidence="6">
    <location>
        <begin position="143"/>
        <end position="215"/>
    </location>
</feature>
<keyword evidence="3" id="KW-0539">Nucleus</keyword>
<dbReference type="GO" id="GO:0005665">
    <property type="term" value="C:RNA polymerase II, core complex"/>
    <property type="evidence" value="ECO:0007669"/>
    <property type="project" value="TreeGrafter"/>
</dbReference>
<dbReference type="InterPro" id="IPR005571">
    <property type="entry name" value="RNA_pol_Rpb5_N"/>
</dbReference>